<feature type="domain" description="Stress-response A/B barrel" evidence="4">
    <location>
        <begin position="9"/>
        <end position="123"/>
    </location>
</feature>
<dbReference type="STRING" id="1442371.A0A0D2K6A0"/>
<evidence type="ECO:0000256" key="3">
    <source>
        <dbReference type="ARBA" id="ARBA00022833"/>
    </source>
</evidence>
<dbReference type="RefSeq" id="XP_016635480.1">
    <property type="nucleotide sequence ID" value="XM_016773423.1"/>
</dbReference>
<dbReference type="GO" id="GO:0046872">
    <property type="term" value="F:metal ion binding"/>
    <property type="evidence" value="ECO:0007669"/>
    <property type="project" value="UniProtKB-KW"/>
</dbReference>
<keyword evidence="2" id="KW-0479">Metal-binding</keyword>
<dbReference type="InterPro" id="IPR006913">
    <property type="entry name" value="CENP-V/GFA"/>
</dbReference>
<accession>A0A0D2K6A0</accession>
<dbReference type="SUPFAM" id="SSF51316">
    <property type="entry name" value="Mss4-like"/>
    <property type="match status" value="1"/>
</dbReference>
<keyword evidence="6" id="KW-1185">Reference proteome</keyword>
<gene>
    <name evidence="5" type="ORF">Z520_02910</name>
</gene>
<evidence type="ECO:0000256" key="2">
    <source>
        <dbReference type="ARBA" id="ARBA00022723"/>
    </source>
</evidence>
<dbReference type="VEuPathDB" id="FungiDB:Z520_02910"/>
<dbReference type="OrthoDB" id="1601230at2759"/>
<keyword evidence="3" id="KW-0862">Zinc</keyword>
<dbReference type="GO" id="GO:0016846">
    <property type="term" value="F:carbon-sulfur lyase activity"/>
    <property type="evidence" value="ECO:0007669"/>
    <property type="project" value="InterPro"/>
</dbReference>
<dbReference type="PROSITE" id="PS51502">
    <property type="entry name" value="S_R_A_B_BARREL"/>
    <property type="match status" value="1"/>
</dbReference>
<dbReference type="SUPFAM" id="SSF54909">
    <property type="entry name" value="Dimeric alpha+beta barrel"/>
    <property type="match status" value="1"/>
</dbReference>
<dbReference type="Gene3D" id="3.90.1590.10">
    <property type="entry name" value="glutathione-dependent formaldehyde- activating enzyme (gfa)"/>
    <property type="match status" value="1"/>
</dbReference>
<name>A0A0D2K6A0_9EURO</name>
<dbReference type="Proteomes" id="UP000053411">
    <property type="component" value="Unassembled WGS sequence"/>
</dbReference>
<reference evidence="5 6" key="1">
    <citation type="submission" date="2015-01" db="EMBL/GenBank/DDBJ databases">
        <title>The Genome Sequence of Fonsecaea multimorphosa CBS 102226.</title>
        <authorList>
            <consortium name="The Broad Institute Genomics Platform"/>
            <person name="Cuomo C."/>
            <person name="de Hoog S."/>
            <person name="Gorbushina A."/>
            <person name="Stielow B."/>
            <person name="Teixiera M."/>
            <person name="Abouelleil A."/>
            <person name="Chapman S.B."/>
            <person name="Priest M."/>
            <person name="Young S.K."/>
            <person name="Wortman J."/>
            <person name="Nusbaum C."/>
            <person name="Birren B."/>
        </authorList>
    </citation>
    <scope>NUCLEOTIDE SEQUENCE [LARGE SCALE GENOMIC DNA]</scope>
    <source>
        <strain evidence="5 6">CBS 102226</strain>
    </source>
</reference>
<evidence type="ECO:0000313" key="6">
    <source>
        <dbReference type="Proteomes" id="UP000053411"/>
    </source>
</evidence>
<evidence type="ECO:0000256" key="1">
    <source>
        <dbReference type="ARBA" id="ARBA00005495"/>
    </source>
</evidence>
<dbReference type="InterPro" id="IPR011008">
    <property type="entry name" value="Dimeric_a/b-barrel"/>
</dbReference>
<dbReference type="InterPro" id="IPR011057">
    <property type="entry name" value="Mss4-like_sf"/>
</dbReference>
<dbReference type="GeneID" id="27708656"/>
<dbReference type="Pfam" id="PF04828">
    <property type="entry name" value="GFA"/>
    <property type="match status" value="1"/>
</dbReference>
<organism evidence="5 6">
    <name type="scientific">Fonsecaea multimorphosa CBS 102226</name>
    <dbReference type="NCBI Taxonomy" id="1442371"/>
    <lineage>
        <taxon>Eukaryota</taxon>
        <taxon>Fungi</taxon>
        <taxon>Dikarya</taxon>
        <taxon>Ascomycota</taxon>
        <taxon>Pezizomycotina</taxon>
        <taxon>Eurotiomycetes</taxon>
        <taxon>Chaetothyriomycetidae</taxon>
        <taxon>Chaetothyriales</taxon>
        <taxon>Herpotrichiellaceae</taxon>
        <taxon>Fonsecaea</taxon>
    </lineage>
</organism>
<dbReference type="Gene3D" id="3.30.70.100">
    <property type="match status" value="1"/>
</dbReference>
<sequence length="191" mass="21369">MAVSDQHRVTHIVLFRYHPSIPWTELEHHFAELAKLKSTCLKPAVTGNPYMLSMSMGKNSSWENFGKGMTHCIVLEFASVEDRDFYLLEDPISGAPYTCNYIIPIEDLVVSQGGRERLGVYEYQGASGKTVSCYYCKKCTSHIYHVQQRDPSKAIVRTLLLDCGNVMGASGEIFSEGALGWVRDLRAALQA</sequence>
<comment type="similarity">
    <text evidence="1">Belongs to the Gfa family.</text>
</comment>
<evidence type="ECO:0000313" key="5">
    <source>
        <dbReference type="EMBL" id="KIY01358.1"/>
    </source>
</evidence>
<dbReference type="AlphaFoldDB" id="A0A0D2K6A0"/>
<dbReference type="InterPro" id="IPR013097">
    <property type="entry name" value="Dabb"/>
</dbReference>
<proteinExistence type="inferred from homology"/>
<protein>
    <recommendedName>
        <fullName evidence="4">Stress-response A/B barrel domain-containing protein</fullName>
    </recommendedName>
</protein>
<evidence type="ECO:0000259" key="4">
    <source>
        <dbReference type="PROSITE" id="PS51502"/>
    </source>
</evidence>
<dbReference type="EMBL" id="KN848065">
    <property type="protein sequence ID" value="KIY01358.1"/>
    <property type="molecule type" value="Genomic_DNA"/>
</dbReference>
<dbReference type="SMART" id="SM00886">
    <property type="entry name" value="Dabb"/>
    <property type="match status" value="1"/>
</dbReference>
<dbReference type="Pfam" id="PF07876">
    <property type="entry name" value="Dabb"/>
    <property type="match status" value="1"/>
</dbReference>